<dbReference type="OrthoDB" id="10405772at2759"/>
<protein>
    <submittedName>
        <fullName evidence="1">Uncharacterized protein</fullName>
    </submittedName>
</protein>
<organism evidence="1 2">
    <name type="scientific">Trichinella nelsoni</name>
    <dbReference type="NCBI Taxonomy" id="6336"/>
    <lineage>
        <taxon>Eukaryota</taxon>
        <taxon>Metazoa</taxon>
        <taxon>Ecdysozoa</taxon>
        <taxon>Nematoda</taxon>
        <taxon>Enoplea</taxon>
        <taxon>Dorylaimia</taxon>
        <taxon>Trichinellida</taxon>
        <taxon>Trichinellidae</taxon>
        <taxon>Trichinella</taxon>
    </lineage>
</organism>
<accession>A0A0V0S460</accession>
<dbReference type="AlphaFoldDB" id="A0A0V0S460"/>
<dbReference type="EMBL" id="JYDL01000041">
    <property type="protein sequence ID" value="KRX21221.1"/>
    <property type="molecule type" value="Genomic_DNA"/>
</dbReference>
<proteinExistence type="predicted"/>
<comment type="caution">
    <text evidence="1">The sequence shown here is derived from an EMBL/GenBank/DDBJ whole genome shotgun (WGS) entry which is preliminary data.</text>
</comment>
<evidence type="ECO:0000313" key="1">
    <source>
        <dbReference type="EMBL" id="KRX21221.1"/>
    </source>
</evidence>
<keyword evidence="2" id="KW-1185">Reference proteome</keyword>
<name>A0A0V0S460_9BILA</name>
<reference evidence="1 2" key="1">
    <citation type="submission" date="2015-01" db="EMBL/GenBank/DDBJ databases">
        <title>Evolution of Trichinella species and genotypes.</title>
        <authorList>
            <person name="Korhonen P.K."/>
            <person name="Edoardo P."/>
            <person name="Giuseppe L.R."/>
            <person name="Gasser R.B."/>
        </authorList>
    </citation>
    <scope>NUCLEOTIDE SEQUENCE [LARGE SCALE GENOMIC DNA]</scope>
    <source>
        <strain evidence="1">ISS37</strain>
    </source>
</reference>
<gene>
    <name evidence="1" type="ORF">T07_14562</name>
</gene>
<sequence length="66" mass="7676">MQIKQVDYSTLHYVHDNFKYLTDEAQLLNWKMNDGDMIRGVLFSLKQLANIDGQVNNISGVEQIFN</sequence>
<evidence type="ECO:0000313" key="2">
    <source>
        <dbReference type="Proteomes" id="UP000054630"/>
    </source>
</evidence>
<dbReference type="Proteomes" id="UP000054630">
    <property type="component" value="Unassembled WGS sequence"/>
</dbReference>